<comment type="caution">
    <text evidence="2">The sequence shown here is derived from an EMBL/GenBank/DDBJ whole genome shotgun (WGS) entry which is preliminary data.</text>
</comment>
<protein>
    <submittedName>
        <fullName evidence="2">Uncharacterized protein</fullName>
    </submittedName>
</protein>
<name>A0A444ZE90_ARAHY</name>
<feature type="transmembrane region" description="Helical" evidence="1">
    <location>
        <begin position="37"/>
        <end position="55"/>
    </location>
</feature>
<evidence type="ECO:0000313" key="2">
    <source>
        <dbReference type="EMBL" id="RYR12493.1"/>
    </source>
</evidence>
<dbReference type="EMBL" id="SDMP01000014">
    <property type="protein sequence ID" value="RYR12493.1"/>
    <property type="molecule type" value="Genomic_DNA"/>
</dbReference>
<keyword evidence="1" id="KW-0472">Membrane</keyword>
<dbReference type="Proteomes" id="UP000289738">
    <property type="component" value="Chromosome B04"/>
</dbReference>
<evidence type="ECO:0000256" key="1">
    <source>
        <dbReference type="SAM" id="Phobius"/>
    </source>
</evidence>
<reference evidence="2 3" key="1">
    <citation type="submission" date="2019-01" db="EMBL/GenBank/DDBJ databases">
        <title>Sequencing of cultivated peanut Arachis hypogaea provides insights into genome evolution and oil improvement.</title>
        <authorList>
            <person name="Chen X."/>
        </authorList>
    </citation>
    <scope>NUCLEOTIDE SEQUENCE [LARGE SCALE GENOMIC DNA]</scope>
    <source>
        <strain evidence="3">cv. Fuhuasheng</strain>
        <tissue evidence="2">Leaves</tissue>
    </source>
</reference>
<keyword evidence="1" id="KW-0812">Transmembrane</keyword>
<dbReference type="AlphaFoldDB" id="A0A444ZE90"/>
<gene>
    <name evidence="2" type="ORF">Ahy_B04g070027</name>
</gene>
<organism evidence="2 3">
    <name type="scientific">Arachis hypogaea</name>
    <name type="common">Peanut</name>
    <dbReference type="NCBI Taxonomy" id="3818"/>
    <lineage>
        <taxon>Eukaryota</taxon>
        <taxon>Viridiplantae</taxon>
        <taxon>Streptophyta</taxon>
        <taxon>Embryophyta</taxon>
        <taxon>Tracheophyta</taxon>
        <taxon>Spermatophyta</taxon>
        <taxon>Magnoliopsida</taxon>
        <taxon>eudicotyledons</taxon>
        <taxon>Gunneridae</taxon>
        <taxon>Pentapetalae</taxon>
        <taxon>rosids</taxon>
        <taxon>fabids</taxon>
        <taxon>Fabales</taxon>
        <taxon>Fabaceae</taxon>
        <taxon>Papilionoideae</taxon>
        <taxon>50 kb inversion clade</taxon>
        <taxon>dalbergioids sensu lato</taxon>
        <taxon>Dalbergieae</taxon>
        <taxon>Pterocarpus clade</taxon>
        <taxon>Arachis</taxon>
    </lineage>
</organism>
<accession>A0A444ZE90</accession>
<evidence type="ECO:0000313" key="3">
    <source>
        <dbReference type="Proteomes" id="UP000289738"/>
    </source>
</evidence>
<keyword evidence="3" id="KW-1185">Reference proteome</keyword>
<keyword evidence="1" id="KW-1133">Transmembrane helix</keyword>
<sequence>MEPSVVSFVKLGLHSILTRVSLILFRRTSTKHSVKLLIRWVYLIITQYFGLHTLVDVQFWTRLNKK</sequence>
<proteinExistence type="predicted"/>